<dbReference type="GO" id="GO:0005506">
    <property type="term" value="F:iron ion binding"/>
    <property type="evidence" value="ECO:0007669"/>
    <property type="project" value="InterPro"/>
</dbReference>
<dbReference type="Gene3D" id="2.60.120.620">
    <property type="entry name" value="q2cbj1_9rhob like domain"/>
    <property type="match status" value="1"/>
</dbReference>
<dbReference type="Pfam" id="PF13640">
    <property type="entry name" value="2OG-FeII_Oxy_3"/>
    <property type="match status" value="1"/>
</dbReference>
<keyword evidence="10 15" id="KW-0560">Oxidoreductase</keyword>
<dbReference type="STRING" id="7217.B3MKU8"/>
<comment type="function">
    <text evidence="2">Catalyzes the post-translational formation of 4-hydroxyproline in -Xaa-Pro-Gly- sequences in collagens and other proteins.</text>
</comment>
<dbReference type="InterPro" id="IPR044862">
    <property type="entry name" value="Pro_4_hyd_alph_FE2OG_OXY"/>
</dbReference>
<feature type="domain" description="Fe2OG dioxygenase" evidence="14">
    <location>
        <begin position="364"/>
        <end position="489"/>
    </location>
</feature>
<evidence type="ECO:0000256" key="1">
    <source>
        <dbReference type="ARBA" id="ARBA00001961"/>
    </source>
</evidence>
<dbReference type="HOGENOM" id="CLU_024155_2_0_1"/>
<dbReference type="PANTHER" id="PTHR10869">
    <property type="entry name" value="PROLYL 4-HYDROXYLASE ALPHA SUBUNIT"/>
    <property type="match status" value="1"/>
</dbReference>
<dbReference type="PANTHER" id="PTHR10869:SF244">
    <property type="entry name" value="PROLYL 4-HYDROXYLASE SUBUNIT ALPHA-2"/>
    <property type="match status" value="1"/>
</dbReference>
<dbReference type="InterPro" id="IPR013547">
    <property type="entry name" value="P4H_N"/>
</dbReference>
<dbReference type="Proteomes" id="UP000007801">
    <property type="component" value="Unassembled WGS sequence"/>
</dbReference>
<keyword evidence="7" id="KW-0256">Endoplasmic reticulum</keyword>
<accession>B3MKU8</accession>
<dbReference type="InterPro" id="IPR005123">
    <property type="entry name" value="Oxoglu/Fe-dep_dioxygenase_dom"/>
</dbReference>
<evidence type="ECO:0000256" key="3">
    <source>
        <dbReference type="ARBA" id="ARBA00004319"/>
    </source>
</evidence>
<evidence type="ECO:0000256" key="6">
    <source>
        <dbReference type="ARBA" id="ARBA00022723"/>
    </source>
</evidence>
<evidence type="ECO:0000256" key="4">
    <source>
        <dbReference type="ARBA" id="ARBA00006511"/>
    </source>
</evidence>
<dbReference type="OrthoDB" id="420380at2759"/>
<evidence type="ECO:0000256" key="5">
    <source>
        <dbReference type="ARBA" id="ARBA00012269"/>
    </source>
</evidence>
<dbReference type="Pfam" id="PF08336">
    <property type="entry name" value="P4Ha_N"/>
    <property type="match status" value="1"/>
</dbReference>
<evidence type="ECO:0000313" key="15">
    <source>
        <dbReference type="EMBL" id="EDV31629.2"/>
    </source>
</evidence>
<dbReference type="GO" id="GO:0031418">
    <property type="term" value="F:L-ascorbic acid binding"/>
    <property type="evidence" value="ECO:0007669"/>
    <property type="project" value="UniProtKB-KW"/>
</dbReference>
<evidence type="ECO:0000256" key="12">
    <source>
        <dbReference type="ARBA" id="ARBA00023180"/>
    </source>
</evidence>
<keyword evidence="12" id="KW-0325">Glycoprotein</keyword>
<evidence type="ECO:0000256" key="13">
    <source>
        <dbReference type="SAM" id="SignalP"/>
    </source>
</evidence>
<evidence type="ECO:0000256" key="2">
    <source>
        <dbReference type="ARBA" id="ARBA00002035"/>
    </source>
</evidence>
<keyword evidence="13" id="KW-0732">Signal</keyword>
<dbReference type="GO" id="GO:0004656">
    <property type="term" value="F:procollagen-proline 4-dioxygenase activity"/>
    <property type="evidence" value="ECO:0007669"/>
    <property type="project" value="UniProtKB-EC"/>
</dbReference>
<proteinExistence type="inferred from homology"/>
<dbReference type="InParanoid" id="B3MKU8"/>
<evidence type="ECO:0000256" key="10">
    <source>
        <dbReference type="ARBA" id="ARBA00023002"/>
    </source>
</evidence>
<comment type="subcellular location">
    <subcellularLocation>
        <location evidence="3">Endoplasmic reticulum lumen</location>
    </subcellularLocation>
</comment>
<evidence type="ECO:0000313" key="16">
    <source>
        <dbReference type="Proteomes" id="UP000007801"/>
    </source>
</evidence>
<dbReference type="GO" id="GO:0005788">
    <property type="term" value="C:endoplasmic reticulum lumen"/>
    <property type="evidence" value="ECO:0007669"/>
    <property type="project" value="UniProtKB-SubCell"/>
</dbReference>
<sequence>MLMKEVLFKIIHLIFIFYSVSGEEQDEGERENELTYTTSIRALAELRDIENSYMKHLSNYVNSLQKKVKFLKKYLESLTRENIDSEKYVKNPLNIFGLVRRSHEDWPKINAYIRSNDSFKDDLNEMHNYFNRTPNSQDMEEALWGMHRIESIYDLQAWDMANGVISTHKLPSQMSATDCLAVANFMYNQSEFRRAAQWYRIALHFIQKEKNGMAAEFYGPKREDLKKMFVISRLQEGSIDDLPSYLDELSQKPDIPLTYLKPKPLPTPLQIGCRGEYPNQSRLVCRYNTTTTPFMRIAPLKEEEISKDPLIWLYHDVLFDSEMALLTKNLTREEMIQGYTNNQTTPDKGYRIFQVKVYEGDGGKLDRTLVNRMTDISGLDVGNHTYLARANYGLGTHFQEHSDYVDLRENPDLGSEGDRLFTFLFYASDVEMGGATIFPAANISIKPKKGSALFWYNLHNDWEPNPLSRHAVCPMVLGNRWILNKSMLSHRQIFLKLCYK</sequence>
<dbReference type="eggNOG" id="KOG1591">
    <property type="taxonomic scope" value="Eukaryota"/>
</dbReference>
<dbReference type="Gene3D" id="6.10.140.1460">
    <property type="match status" value="1"/>
</dbReference>
<dbReference type="KEGG" id="dan:6497276"/>
<evidence type="ECO:0000256" key="7">
    <source>
        <dbReference type="ARBA" id="ARBA00022824"/>
    </source>
</evidence>
<dbReference type="EC" id="1.14.11.2" evidence="5"/>
<evidence type="ECO:0000256" key="9">
    <source>
        <dbReference type="ARBA" id="ARBA00022964"/>
    </source>
</evidence>
<feature type="signal peptide" evidence="13">
    <location>
        <begin position="1"/>
        <end position="22"/>
    </location>
</feature>
<protein>
    <recommendedName>
        <fullName evidence="5">procollagen-proline 4-dioxygenase</fullName>
        <ecNumber evidence="5">1.14.11.2</ecNumber>
    </recommendedName>
</protein>
<gene>
    <name evidence="15" type="primary">Dana\GF14452</name>
    <name evidence="15" type="synonym">dana_GLEANR_15213</name>
    <name evidence="15" type="ORF">GF14452</name>
</gene>
<comment type="similarity">
    <text evidence="4">Belongs to the P4HA family.</text>
</comment>
<keyword evidence="8" id="KW-0847">Vitamin C</keyword>
<comment type="cofactor">
    <cofactor evidence="1">
        <name>L-ascorbate</name>
        <dbReference type="ChEBI" id="CHEBI:38290"/>
    </cofactor>
</comment>
<dbReference type="InterPro" id="IPR045054">
    <property type="entry name" value="P4HA-like"/>
</dbReference>
<evidence type="ECO:0000256" key="11">
    <source>
        <dbReference type="ARBA" id="ARBA00023004"/>
    </source>
</evidence>
<dbReference type="InterPro" id="IPR011990">
    <property type="entry name" value="TPR-like_helical_dom_sf"/>
</dbReference>
<dbReference type="EMBL" id="CH902620">
    <property type="protein sequence ID" value="EDV31629.2"/>
    <property type="molecule type" value="Genomic_DNA"/>
</dbReference>
<keyword evidence="16" id="KW-1185">Reference proteome</keyword>
<dbReference type="PROSITE" id="PS51471">
    <property type="entry name" value="FE2OG_OXY"/>
    <property type="match status" value="1"/>
</dbReference>
<keyword evidence="9" id="KW-0223">Dioxygenase</keyword>
<dbReference type="Gene3D" id="1.25.40.10">
    <property type="entry name" value="Tetratricopeptide repeat domain"/>
    <property type="match status" value="1"/>
</dbReference>
<dbReference type="AlphaFoldDB" id="B3MKU8"/>
<dbReference type="FunCoup" id="B3MKU8">
    <property type="interactions" value="117"/>
</dbReference>
<name>B3MKU8_DROAN</name>
<reference evidence="15 16" key="1">
    <citation type="journal article" date="2007" name="Nature">
        <title>Evolution of genes and genomes on the Drosophila phylogeny.</title>
        <authorList>
            <consortium name="Drosophila 12 Genomes Consortium"/>
            <person name="Clark A.G."/>
            <person name="Eisen M.B."/>
            <person name="Smith D.R."/>
            <person name="Bergman C.M."/>
            <person name="Oliver B."/>
            <person name="Markow T.A."/>
            <person name="Kaufman T.C."/>
            <person name="Kellis M."/>
            <person name="Gelbart W."/>
            <person name="Iyer V.N."/>
            <person name="Pollard D.A."/>
            <person name="Sackton T.B."/>
            <person name="Larracuente A.M."/>
            <person name="Singh N.D."/>
            <person name="Abad J.P."/>
            <person name="Abt D.N."/>
            <person name="Adryan B."/>
            <person name="Aguade M."/>
            <person name="Akashi H."/>
            <person name="Anderson W.W."/>
            <person name="Aquadro C.F."/>
            <person name="Ardell D.H."/>
            <person name="Arguello R."/>
            <person name="Artieri C.G."/>
            <person name="Barbash D.A."/>
            <person name="Barker D."/>
            <person name="Barsanti P."/>
            <person name="Batterham P."/>
            <person name="Batzoglou S."/>
            <person name="Begun D."/>
            <person name="Bhutkar A."/>
            <person name="Blanco E."/>
            <person name="Bosak S.A."/>
            <person name="Bradley R.K."/>
            <person name="Brand A.D."/>
            <person name="Brent M.R."/>
            <person name="Brooks A.N."/>
            <person name="Brown R.H."/>
            <person name="Butlin R.K."/>
            <person name="Caggese C."/>
            <person name="Calvi B.R."/>
            <person name="Bernardo de Carvalho A."/>
            <person name="Caspi A."/>
            <person name="Castrezana S."/>
            <person name="Celniker S.E."/>
            <person name="Chang J.L."/>
            <person name="Chapple C."/>
            <person name="Chatterji S."/>
            <person name="Chinwalla A."/>
            <person name="Civetta A."/>
            <person name="Clifton S.W."/>
            <person name="Comeron J.M."/>
            <person name="Costello J.C."/>
            <person name="Coyne J.A."/>
            <person name="Daub J."/>
            <person name="David R.G."/>
            <person name="Delcher A.L."/>
            <person name="Delehaunty K."/>
            <person name="Do C.B."/>
            <person name="Ebling H."/>
            <person name="Edwards K."/>
            <person name="Eickbush T."/>
            <person name="Evans J.D."/>
            <person name="Filipski A."/>
            <person name="Findeiss S."/>
            <person name="Freyhult E."/>
            <person name="Fulton L."/>
            <person name="Fulton R."/>
            <person name="Garcia A.C."/>
            <person name="Gardiner A."/>
            <person name="Garfield D.A."/>
            <person name="Garvin B.E."/>
            <person name="Gibson G."/>
            <person name="Gilbert D."/>
            <person name="Gnerre S."/>
            <person name="Godfrey J."/>
            <person name="Good R."/>
            <person name="Gotea V."/>
            <person name="Gravely B."/>
            <person name="Greenberg A.J."/>
            <person name="Griffiths-Jones S."/>
            <person name="Gross S."/>
            <person name="Guigo R."/>
            <person name="Gustafson E.A."/>
            <person name="Haerty W."/>
            <person name="Hahn M.W."/>
            <person name="Halligan D.L."/>
            <person name="Halpern A.L."/>
            <person name="Halter G.M."/>
            <person name="Han M.V."/>
            <person name="Heger A."/>
            <person name="Hillier L."/>
            <person name="Hinrichs A.S."/>
            <person name="Holmes I."/>
            <person name="Hoskins R.A."/>
            <person name="Hubisz M.J."/>
            <person name="Hultmark D."/>
            <person name="Huntley M.A."/>
            <person name="Jaffe D.B."/>
            <person name="Jagadeeshan S."/>
            <person name="Jeck W.R."/>
            <person name="Johnson J."/>
            <person name="Jones C.D."/>
            <person name="Jordan W.C."/>
            <person name="Karpen G.H."/>
            <person name="Kataoka E."/>
            <person name="Keightley P.D."/>
            <person name="Kheradpour P."/>
            <person name="Kirkness E.F."/>
            <person name="Koerich L.B."/>
            <person name="Kristiansen K."/>
            <person name="Kudrna D."/>
            <person name="Kulathinal R.J."/>
            <person name="Kumar S."/>
            <person name="Kwok R."/>
            <person name="Lander E."/>
            <person name="Langley C.H."/>
            <person name="Lapoint R."/>
            <person name="Lazzaro B.P."/>
            <person name="Lee S.J."/>
            <person name="Levesque L."/>
            <person name="Li R."/>
            <person name="Lin C.F."/>
            <person name="Lin M.F."/>
            <person name="Lindblad-Toh K."/>
            <person name="Llopart A."/>
            <person name="Long M."/>
            <person name="Low L."/>
            <person name="Lozovsky E."/>
            <person name="Lu J."/>
            <person name="Luo M."/>
            <person name="Machado C.A."/>
            <person name="Makalowski W."/>
            <person name="Marzo M."/>
            <person name="Matsuda M."/>
            <person name="Matzkin L."/>
            <person name="McAllister B."/>
            <person name="McBride C.S."/>
            <person name="McKernan B."/>
            <person name="McKernan K."/>
            <person name="Mendez-Lago M."/>
            <person name="Minx P."/>
            <person name="Mollenhauer M.U."/>
            <person name="Montooth K."/>
            <person name="Mount S.M."/>
            <person name="Mu X."/>
            <person name="Myers E."/>
            <person name="Negre B."/>
            <person name="Newfeld S."/>
            <person name="Nielsen R."/>
            <person name="Noor M.A."/>
            <person name="O'Grady P."/>
            <person name="Pachter L."/>
            <person name="Papaceit M."/>
            <person name="Parisi M.J."/>
            <person name="Parisi M."/>
            <person name="Parts L."/>
            <person name="Pedersen J.S."/>
            <person name="Pesole G."/>
            <person name="Phillippy A.M."/>
            <person name="Ponting C.P."/>
            <person name="Pop M."/>
            <person name="Porcelli D."/>
            <person name="Powell J.R."/>
            <person name="Prohaska S."/>
            <person name="Pruitt K."/>
            <person name="Puig M."/>
            <person name="Quesneville H."/>
            <person name="Ram K.R."/>
            <person name="Rand D."/>
            <person name="Rasmussen M.D."/>
            <person name="Reed L.K."/>
            <person name="Reenan R."/>
            <person name="Reily A."/>
            <person name="Remington K.A."/>
            <person name="Rieger T.T."/>
            <person name="Ritchie M.G."/>
            <person name="Robin C."/>
            <person name="Rogers Y.H."/>
            <person name="Rohde C."/>
            <person name="Rozas J."/>
            <person name="Rubenfield M.J."/>
            <person name="Ruiz A."/>
            <person name="Russo S."/>
            <person name="Salzberg S.L."/>
            <person name="Sanchez-Gracia A."/>
            <person name="Saranga D.J."/>
            <person name="Sato H."/>
            <person name="Schaeffer S.W."/>
            <person name="Schatz M.C."/>
            <person name="Schlenke T."/>
            <person name="Schwartz R."/>
            <person name="Segarra C."/>
            <person name="Singh R.S."/>
            <person name="Sirot L."/>
            <person name="Sirota M."/>
            <person name="Sisneros N.B."/>
            <person name="Smith C.D."/>
            <person name="Smith T.F."/>
            <person name="Spieth J."/>
            <person name="Stage D.E."/>
            <person name="Stark A."/>
            <person name="Stephan W."/>
            <person name="Strausberg R.L."/>
            <person name="Strempel S."/>
            <person name="Sturgill D."/>
            <person name="Sutton G."/>
            <person name="Sutton G.G."/>
            <person name="Tao W."/>
            <person name="Teichmann S."/>
            <person name="Tobari Y.N."/>
            <person name="Tomimura Y."/>
            <person name="Tsolas J.M."/>
            <person name="Valente V.L."/>
            <person name="Venter E."/>
            <person name="Venter J.C."/>
            <person name="Vicario S."/>
            <person name="Vieira F.G."/>
            <person name="Vilella A.J."/>
            <person name="Villasante A."/>
            <person name="Walenz B."/>
            <person name="Wang J."/>
            <person name="Wasserman M."/>
            <person name="Watts T."/>
            <person name="Wilson D."/>
            <person name="Wilson R.K."/>
            <person name="Wing R.A."/>
            <person name="Wolfner M.F."/>
            <person name="Wong A."/>
            <person name="Wong G.K."/>
            <person name="Wu C.I."/>
            <person name="Wu G."/>
            <person name="Yamamoto D."/>
            <person name="Yang H.P."/>
            <person name="Yang S.P."/>
            <person name="Yorke J.A."/>
            <person name="Yoshida K."/>
            <person name="Zdobnov E."/>
            <person name="Zhang P."/>
            <person name="Zhang Y."/>
            <person name="Zimin A.V."/>
            <person name="Baldwin J."/>
            <person name="Abdouelleil A."/>
            <person name="Abdulkadir J."/>
            <person name="Abebe A."/>
            <person name="Abera B."/>
            <person name="Abreu J."/>
            <person name="Acer S.C."/>
            <person name="Aftuck L."/>
            <person name="Alexander A."/>
            <person name="An P."/>
            <person name="Anderson E."/>
            <person name="Anderson S."/>
            <person name="Arachi H."/>
            <person name="Azer M."/>
            <person name="Bachantsang P."/>
            <person name="Barry A."/>
            <person name="Bayul T."/>
            <person name="Berlin A."/>
            <person name="Bessette D."/>
            <person name="Bloom T."/>
            <person name="Blye J."/>
            <person name="Boguslavskiy L."/>
            <person name="Bonnet C."/>
            <person name="Boukhgalter B."/>
            <person name="Bourzgui I."/>
            <person name="Brown A."/>
            <person name="Cahill P."/>
            <person name="Channer S."/>
            <person name="Cheshatsang Y."/>
            <person name="Chuda L."/>
            <person name="Citroen M."/>
            <person name="Collymore A."/>
            <person name="Cooke P."/>
            <person name="Costello M."/>
            <person name="D'Aco K."/>
            <person name="Daza R."/>
            <person name="De Haan G."/>
            <person name="DeGray S."/>
            <person name="DeMaso C."/>
            <person name="Dhargay N."/>
            <person name="Dooley K."/>
            <person name="Dooley E."/>
            <person name="Doricent M."/>
            <person name="Dorje P."/>
            <person name="Dorjee K."/>
            <person name="Dupes A."/>
            <person name="Elong R."/>
            <person name="Falk J."/>
            <person name="Farina A."/>
            <person name="Faro S."/>
            <person name="Ferguson D."/>
            <person name="Fisher S."/>
            <person name="Foley C.D."/>
            <person name="Franke A."/>
            <person name="Friedrich D."/>
            <person name="Gadbois L."/>
            <person name="Gearin G."/>
            <person name="Gearin C.R."/>
            <person name="Giannoukos G."/>
            <person name="Goode T."/>
            <person name="Graham J."/>
            <person name="Grandbois E."/>
            <person name="Grewal S."/>
            <person name="Gyaltsen K."/>
            <person name="Hafez N."/>
            <person name="Hagos B."/>
            <person name="Hall J."/>
            <person name="Henson C."/>
            <person name="Hollinger A."/>
            <person name="Honan T."/>
            <person name="Huard M.D."/>
            <person name="Hughes L."/>
            <person name="Hurhula B."/>
            <person name="Husby M.E."/>
            <person name="Kamat A."/>
            <person name="Kanga B."/>
            <person name="Kashin S."/>
            <person name="Khazanovich D."/>
            <person name="Kisner P."/>
            <person name="Lance K."/>
            <person name="Lara M."/>
            <person name="Lee W."/>
            <person name="Lennon N."/>
            <person name="Letendre F."/>
            <person name="LeVine R."/>
            <person name="Lipovsky A."/>
            <person name="Liu X."/>
            <person name="Liu J."/>
            <person name="Liu S."/>
            <person name="Lokyitsang T."/>
            <person name="Lokyitsang Y."/>
            <person name="Lubonja R."/>
            <person name="Lui A."/>
            <person name="MacDonald P."/>
            <person name="Magnisalis V."/>
            <person name="Maru K."/>
            <person name="Matthews C."/>
            <person name="McCusker W."/>
            <person name="McDonough S."/>
            <person name="Mehta T."/>
            <person name="Meldrim J."/>
            <person name="Meneus L."/>
            <person name="Mihai O."/>
            <person name="Mihalev A."/>
            <person name="Mihova T."/>
            <person name="Mittelman R."/>
            <person name="Mlenga V."/>
            <person name="Montmayeur A."/>
            <person name="Mulrain L."/>
            <person name="Navidi A."/>
            <person name="Naylor J."/>
            <person name="Negash T."/>
            <person name="Nguyen T."/>
            <person name="Nguyen N."/>
            <person name="Nicol R."/>
            <person name="Norbu C."/>
            <person name="Norbu N."/>
            <person name="Novod N."/>
            <person name="O'Neill B."/>
            <person name="Osman S."/>
            <person name="Markiewicz E."/>
            <person name="Oyono O.L."/>
            <person name="Patti C."/>
            <person name="Phunkhang P."/>
            <person name="Pierre F."/>
            <person name="Priest M."/>
            <person name="Raghuraman S."/>
            <person name="Rege F."/>
            <person name="Reyes R."/>
            <person name="Rise C."/>
            <person name="Rogov P."/>
            <person name="Ross K."/>
            <person name="Ryan E."/>
            <person name="Settipalli S."/>
            <person name="Shea T."/>
            <person name="Sherpa N."/>
            <person name="Shi L."/>
            <person name="Shih D."/>
            <person name="Sparrow T."/>
            <person name="Spaulding J."/>
            <person name="Stalker J."/>
            <person name="Stange-Thomann N."/>
            <person name="Stavropoulos S."/>
            <person name="Stone C."/>
            <person name="Strader C."/>
            <person name="Tesfaye S."/>
            <person name="Thomson T."/>
            <person name="Thoulutsang Y."/>
            <person name="Thoulutsang D."/>
            <person name="Topham K."/>
            <person name="Topping I."/>
            <person name="Tsamla T."/>
            <person name="Vassiliev H."/>
            <person name="Vo A."/>
            <person name="Wangchuk T."/>
            <person name="Wangdi T."/>
            <person name="Weiand M."/>
            <person name="Wilkinson J."/>
            <person name="Wilson A."/>
            <person name="Yadav S."/>
            <person name="Young G."/>
            <person name="Yu Q."/>
            <person name="Zembek L."/>
            <person name="Zhong D."/>
            <person name="Zimmer A."/>
            <person name="Zwirko Z."/>
            <person name="Jaffe D.B."/>
            <person name="Alvarez P."/>
            <person name="Brockman W."/>
            <person name="Butler J."/>
            <person name="Chin C."/>
            <person name="Gnerre S."/>
            <person name="Grabherr M."/>
            <person name="Kleber M."/>
            <person name="Mauceli E."/>
            <person name="MacCallum I."/>
        </authorList>
    </citation>
    <scope>NUCLEOTIDE SEQUENCE [LARGE SCALE GENOMIC DNA]</scope>
    <source>
        <strain evidence="16">Tucson 14024-0371.13</strain>
    </source>
</reference>
<dbReference type="GeneID" id="6497276"/>
<evidence type="ECO:0000259" key="14">
    <source>
        <dbReference type="PROSITE" id="PS51471"/>
    </source>
</evidence>
<dbReference type="SMR" id="B3MKU8"/>
<evidence type="ECO:0000256" key="8">
    <source>
        <dbReference type="ARBA" id="ARBA00022896"/>
    </source>
</evidence>
<feature type="chain" id="PRO_5006454800" description="procollagen-proline 4-dioxygenase" evidence="13">
    <location>
        <begin position="23"/>
        <end position="500"/>
    </location>
</feature>
<dbReference type="SMART" id="SM00702">
    <property type="entry name" value="P4Hc"/>
    <property type="match status" value="1"/>
</dbReference>
<keyword evidence="6" id="KW-0479">Metal-binding</keyword>
<dbReference type="InterPro" id="IPR006620">
    <property type="entry name" value="Pro_4_hyd_alph"/>
</dbReference>
<organism evidence="15 16">
    <name type="scientific">Drosophila ananassae</name>
    <name type="common">Fruit fly</name>
    <dbReference type="NCBI Taxonomy" id="7217"/>
    <lineage>
        <taxon>Eukaryota</taxon>
        <taxon>Metazoa</taxon>
        <taxon>Ecdysozoa</taxon>
        <taxon>Arthropoda</taxon>
        <taxon>Hexapoda</taxon>
        <taxon>Insecta</taxon>
        <taxon>Pterygota</taxon>
        <taxon>Neoptera</taxon>
        <taxon>Endopterygota</taxon>
        <taxon>Diptera</taxon>
        <taxon>Brachycera</taxon>
        <taxon>Muscomorpha</taxon>
        <taxon>Ephydroidea</taxon>
        <taxon>Drosophilidae</taxon>
        <taxon>Drosophila</taxon>
        <taxon>Sophophora</taxon>
    </lineage>
</organism>
<keyword evidence="11" id="KW-0408">Iron</keyword>